<keyword evidence="1" id="KW-0812">Transmembrane</keyword>
<proteinExistence type="predicted"/>
<organism evidence="2 3">
    <name type="scientific">Paenibacillus mucilaginosus (strain KNP414)</name>
    <dbReference type="NCBI Taxonomy" id="1036673"/>
    <lineage>
        <taxon>Bacteria</taxon>
        <taxon>Bacillati</taxon>
        <taxon>Bacillota</taxon>
        <taxon>Bacilli</taxon>
        <taxon>Bacillales</taxon>
        <taxon>Paenibacillaceae</taxon>
        <taxon>Paenibacillus</taxon>
    </lineage>
</organism>
<keyword evidence="1" id="KW-1133">Transmembrane helix</keyword>
<keyword evidence="1" id="KW-0472">Membrane</keyword>
<evidence type="ECO:0000313" key="2">
    <source>
        <dbReference type="EMBL" id="AEI43776.1"/>
    </source>
</evidence>
<evidence type="ECO:0000256" key="1">
    <source>
        <dbReference type="SAM" id="Phobius"/>
    </source>
</evidence>
<dbReference type="Proteomes" id="UP000006620">
    <property type="component" value="Chromosome"/>
</dbReference>
<evidence type="ECO:0000313" key="3">
    <source>
        <dbReference type="Proteomes" id="UP000006620"/>
    </source>
</evidence>
<protein>
    <recommendedName>
        <fullName evidence="4">Tetratricopeptide repeat protein</fullName>
    </recommendedName>
</protein>
<dbReference type="KEGG" id="pms:KNP414_05252"/>
<reference evidence="2 3" key="2">
    <citation type="journal article" date="2013" name="Genome Announc.">
        <title>Genome Sequence of Growth-Improving Paenibacillus mucilaginosus Strain KNP414.</title>
        <authorList>
            <person name="Lu J.J."/>
            <person name="Wang J.F."/>
            <person name="Hu X.F."/>
        </authorList>
    </citation>
    <scope>NUCLEOTIDE SEQUENCE [LARGE SCALE GENOMIC DNA]</scope>
    <source>
        <strain evidence="2 3">KNP414</strain>
    </source>
</reference>
<dbReference type="AlphaFoldDB" id="F8FC15"/>
<dbReference type="Gene3D" id="1.25.40.10">
    <property type="entry name" value="Tetratricopeptide repeat domain"/>
    <property type="match status" value="1"/>
</dbReference>
<name>F8FC15_PAEMK</name>
<dbReference type="HOGENOM" id="CLU_1114935_0_0_9"/>
<feature type="transmembrane region" description="Helical" evidence="1">
    <location>
        <begin position="29"/>
        <end position="48"/>
    </location>
</feature>
<sequence>MKLAMLLYYALTFLGTVLLVSSGRQGWLLVFLPLVLLASVPLAVWDGLQYHRLFHAGRVEEAFEEVDRRERKYARSPRMRIRLQLIKAQLYTNMGAFETSDRLLEGLGGGLDSNAEGLRLGLKSFNAFLSGGDLAAAHQDLAASMKHLDVPANHLLLAVMERELGRTVEAEASFGTFLALKNRKRFFFGKTLLVMDKQLLIPYEQYLLGRYYLACGETAEARHHLRLAAQAPRPSLYTKLSAELLSQTG</sequence>
<gene>
    <name evidence="2" type="ordered locus">KNP414_05252</name>
</gene>
<dbReference type="RefSeq" id="WP_013918929.1">
    <property type="nucleotide sequence ID" value="NC_015690.1"/>
</dbReference>
<accession>F8FC15</accession>
<dbReference type="EMBL" id="CP002869">
    <property type="protein sequence ID" value="AEI43776.1"/>
    <property type="molecule type" value="Genomic_DNA"/>
</dbReference>
<dbReference type="PATRIC" id="fig|1036673.3.peg.4863"/>
<reference evidence="3" key="1">
    <citation type="submission" date="2011-06" db="EMBL/GenBank/DDBJ databases">
        <title>Complete genome sequence of Paenibacillus mucilaginosus KNP414.</title>
        <authorList>
            <person name="Wang J."/>
            <person name="Hu S."/>
            <person name="Hu X."/>
            <person name="Zhang B."/>
            <person name="Dong D."/>
            <person name="Zhang S."/>
            <person name="Zhao K."/>
            <person name="Wu D."/>
        </authorList>
    </citation>
    <scope>NUCLEOTIDE SEQUENCE [LARGE SCALE GENOMIC DNA]</scope>
    <source>
        <strain evidence="3">KNP414</strain>
    </source>
</reference>
<evidence type="ECO:0008006" key="4">
    <source>
        <dbReference type="Google" id="ProtNLM"/>
    </source>
</evidence>
<dbReference type="InterPro" id="IPR011990">
    <property type="entry name" value="TPR-like_helical_dom_sf"/>
</dbReference>